<dbReference type="Proteomes" id="UP000677054">
    <property type="component" value="Unassembled WGS sequence"/>
</dbReference>
<dbReference type="InterPro" id="IPR004101">
    <property type="entry name" value="Mur_ligase_C"/>
</dbReference>
<dbReference type="Gene3D" id="3.90.190.20">
    <property type="entry name" value="Mur ligase, C-terminal domain"/>
    <property type="match status" value="1"/>
</dbReference>
<accession>A0A7R9FTV0</accession>
<dbReference type="InterPro" id="IPR036615">
    <property type="entry name" value="Mur_ligase_C_dom_sf"/>
</dbReference>
<evidence type="ECO:0000313" key="3">
    <source>
        <dbReference type="Proteomes" id="UP000677054"/>
    </source>
</evidence>
<name>A0A7R9FTV0_9CRUS</name>
<dbReference type="AlphaFoldDB" id="A0A7R9FTV0"/>
<dbReference type="Pfam" id="PF02875">
    <property type="entry name" value="Mur_ligase_C"/>
    <property type="match status" value="1"/>
</dbReference>
<feature type="domain" description="Mur ligase C-terminal" evidence="1">
    <location>
        <begin position="20"/>
        <end position="68"/>
    </location>
</feature>
<feature type="non-terminal residue" evidence="2">
    <location>
        <position position="68"/>
    </location>
</feature>
<evidence type="ECO:0000313" key="2">
    <source>
        <dbReference type="EMBL" id="CAD7255016.1"/>
    </source>
</evidence>
<dbReference type="OrthoDB" id="10004711at2759"/>
<dbReference type="PANTHER" id="PTHR23135">
    <property type="entry name" value="MUR LIGASE FAMILY MEMBER"/>
    <property type="match status" value="1"/>
</dbReference>
<sequence>MGFEEGEILQAISQLKRVKGRFETIISNGGIYFVVDYAHTPDALENVLDSINEIRTKNERLITVMGCG</sequence>
<proteinExistence type="predicted"/>
<dbReference type="EMBL" id="LR915267">
    <property type="protein sequence ID" value="CAD7255016.1"/>
    <property type="molecule type" value="Genomic_DNA"/>
</dbReference>
<evidence type="ECO:0000259" key="1">
    <source>
        <dbReference type="Pfam" id="PF02875"/>
    </source>
</evidence>
<organism evidence="2">
    <name type="scientific">Darwinula stevensoni</name>
    <dbReference type="NCBI Taxonomy" id="69355"/>
    <lineage>
        <taxon>Eukaryota</taxon>
        <taxon>Metazoa</taxon>
        <taxon>Ecdysozoa</taxon>
        <taxon>Arthropoda</taxon>
        <taxon>Crustacea</taxon>
        <taxon>Oligostraca</taxon>
        <taxon>Ostracoda</taxon>
        <taxon>Podocopa</taxon>
        <taxon>Podocopida</taxon>
        <taxon>Darwinulocopina</taxon>
        <taxon>Darwinuloidea</taxon>
        <taxon>Darwinulidae</taxon>
        <taxon>Darwinula</taxon>
    </lineage>
</organism>
<keyword evidence="3" id="KW-1185">Reference proteome</keyword>
<dbReference type="PANTHER" id="PTHR23135:SF4">
    <property type="entry name" value="UDP-N-ACETYLMURAMOYL-L-ALANYL-D-GLUTAMATE--2,6-DIAMINOPIMELATE LIGASE MURE HOMOLOG, CHLOROPLASTIC"/>
    <property type="match status" value="1"/>
</dbReference>
<reference evidence="2" key="1">
    <citation type="submission" date="2020-11" db="EMBL/GenBank/DDBJ databases">
        <authorList>
            <person name="Tran Van P."/>
        </authorList>
    </citation>
    <scope>NUCLEOTIDE SEQUENCE</scope>
</reference>
<dbReference type="SUPFAM" id="SSF53244">
    <property type="entry name" value="MurD-like peptide ligases, peptide-binding domain"/>
    <property type="match status" value="1"/>
</dbReference>
<dbReference type="GO" id="GO:0016881">
    <property type="term" value="F:acid-amino acid ligase activity"/>
    <property type="evidence" value="ECO:0007669"/>
    <property type="project" value="InterPro"/>
</dbReference>
<dbReference type="EMBL" id="CAJPEV010015749">
    <property type="protein sequence ID" value="CAG0907211.1"/>
    <property type="molecule type" value="Genomic_DNA"/>
</dbReference>
<protein>
    <recommendedName>
        <fullName evidence="1">Mur ligase C-terminal domain-containing protein</fullName>
    </recommendedName>
</protein>
<gene>
    <name evidence="2" type="ORF">DSTB1V02_LOCUS14762</name>
</gene>